<organism evidence="3 4">
    <name type="scientific">Serinus canaria</name>
    <name type="common">Island canary</name>
    <name type="synonym">Fringilla canaria</name>
    <dbReference type="NCBI Taxonomy" id="9135"/>
    <lineage>
        <taxon>Eukaryota</taxon>
        <taxon>Metazoa</taxon>
        <taxon>Chordata</taxon>
        <taxon>Craniata</taxon>
        <taxon>Vertebrata</taxon>
        <taxon>Euteleostomi</taxon>
        <taxon>Archelosauria</taxon>
        <taxon>Archosauria</taxon>
        <taxon>Dinosauria</taxon>
        <taxon>Saurischia</taxon>
        <taxon>Theropoda</taxon>
        <taxon>Coelurosauria</taxon>
        <taxon>Aves</taxon>
        <taxon>Neognathae</taxon>
        <taxon>Neoaves</taxon>
        <taxon>Telluraves</taxon>
        <taxon>Australaves</taxon>
        <taxon>Passeriformes</taxon>
        <taxon>Passeroidea</taxon>
        <taxon>Fringillidae</taxon>
        <taxon>Carduelinae</taxon>
        <taxon>Serinus</taxon>
    </lineage>
</organism>
<feature type="region of interest" description="Disordered" evidence="1">
    <location>
        <begin position="446"/>
        <end position="485"/>
    </location>
</feature>
<protein>
    <submittedName>
        <fullName evidence="3">SEC14 like lipid binding 2</fullName>
    </submittedName>
</protein>
<reference evidence="3" key="2">
    <citation type="submission" date="2025-09" db="UniProtKB">
        <authorList>
            <consortium name="Ensembl"/>
        </authorList>
    </citation>
    <scope>IDENTIFICATION</scope>
</reference>
<dbReference type="GO" id="GO:0005654">
    <property type="term" value="C:nucleoplasm"/>
    <property type="evidence" value="ECO:0007669"/>
    <property type="project" value="Ensembl"/>
</dbReference>
<dbReference type="AlphaFoldDB" id="A0A8C9ME98"/>
<dbReference type="SUPFAM" id="SSF52087">
    <property type="entry name" value="CRAL/TRIO domain"/>
    <property type="match status" value="1"/>
</dbReference>
<feature type="region of interest" description="Disordered" evidence="1">
    <location>
        <begin position="328"/>
        <end position="411"/>
    </location>
</feature>
<dbReference type="InterPro" id="IPR001251">
    <property type="entry name" value="CRAL-TRIO_dom"/>
</dbReference>
<feature type="compositionally biased region" description="Basic residues" evidence="1">
    <location>
        <begin position="361"/>
        <end position="373"/>
    </location>
</feature>
<dbReference type="PANTHER" id="PTHR23324:SF83">
    <property type="entry name" value="SEC14-LIKE PROTEIN 2"/>
    <property type="match status" value="1"/>
</dbReference>
<evidence type="ECO:0000259" key="2">
    <source>
        <dbReference type="PROSITE" id="PS50191"/>
    </source>
</evidence>
<dbReference type="GO" id="GO:0005829">
    <property type="term" value="C:cytosol"/>
    <property type="evidence" value="ECO:0007669"/>
    <property type="project" value="Ensembl"/>
</dbReference>
<dbReference type="Gene3D" id="3.40.525.10">
    <property type="entry name" value="CRAL-TRIO lipid binding domain"/>
    <property type="match status" value="1"/>
</dbReference>
<dbReference type="PANTHER" id="PTHR23324">
    <property type="entry name" value="SEC14 RELATED PROTEIN"/>
    <property type="match status" value="1"/>
</dbReference>
<dbReference type="GeneTree" id="ENSGT00940000160650"/>
<proteinExistence type="predicted"/>
<reference evidence="3" key="1">
    <citation type="submission" date="2025-08" db="UniProtKB">
        <authorList>
            <consortium name="Ensembl"/>
        </authorList>
    </citation>
    <scope>IDENTIFICATION</scope>
</reference>
<feature type="domain" description="CRAL-TRIO" evidence="2">
    <location>
        <begin position="74"/>
        <end position="247"/>
    </location>
</feature>
<dbReference type="Proteomes" id="UP000694409">
    <property type="component" value="Unassembled WGS sequence"/>
</dbReference>
<dbReference type="CDD" id="cd00170">
    <property type="entry name" value="SEC14"/>
    <property type="match status" value="1"/>
</dbReference>
<name>A0A8C9ME98_SERCA</name>
<evidence type="ECO:0000313" key="4">
    <source>
        <dbReference type="Proteomes" id="UP000694409"/>
    </source>
</evidence>
<keyword evidence="4" id="KW-1185">Reference proteome</keyword>
<dbReference type="Ensembl" id="ENSSCAT00000001708.1">
    <property type="protein sequence ID" value="ENSSCAP00000001489.1"/>
    <property type="gene ID" value="ENSSCAG00000001239.1"/>
</dbReference>
<sequence length="499" mass="55106">MLRKVRGAPCFWGHPAVLGHSCVGPHALGHEPQQGGPTHGVHPVPNLTLACSALLQHVELRKHMDADNIIAWEPPEVIQKYMSGGLCGYDREGSPVRYEIIGPLDGKGLLFSASKQDLIKNKFRDCELLRLECEQQSEKLGKKIEMVMMVYDCEGLGLKHLWKPAVDTYGEILSMFEENYPESLKRLFIVKAPKIFPVAYNLVKHFLSEDTRKKVVVLGSNWKEVLQKYIDPAQIPVEYGGTLTDPDGDPKCSSKINYGGDVPQHYYVRDQLAQKYEHSVVVNRGSSHQVEYEILFPGCVLSATTHTWCPRTAPSPAPRPAFTFCASTTPTASSTPRRLCQRGGRVLPPTGASASGVGQLRRGHRLRDRRRHRQGSESRCRPRTGPHTCRGGRGGHLRVAEPGLGGHPRLHHQPALRRLAGRAGGPDPLAPARAPLDHHCPGAGCHPPHHHPHRQDCGFPDGFQPPQALQDTRRAPDVSLSTTPHTLGKLRHAAVTHLL</sequence>
<accession>A0A8C9ME98</accession>
<dbReference type="Pfam" id="PF00650">
    <property type="entry name" value="CRAL_TRIO"/>
    <property type="match status" value="1"/>
</dbReference>
<dbReference type="InterPro" id="IPR036865">
    <property type="entry name" value="CRAL-TRIO_dom_sf"/>
</dbReference>
<gene>
    <name evidence="3" type="primary">SEC14L2</name>
</gene>
<dbReference type="PROSITE" id="PS50191">
    <property type="entry name" value="CRAL_TRIO"/>
    <property type="match status" value="1"/>
</dbReference>
<evidence type="ECO:0000313" key="3">
    <source>
        <dbReference type="Ensembl" id="ENSSCAP00000001489.1"/>
    </source>
</evidence>
<dbReference type="InterPro" id="IPR051064">
    <property type="entry name" value="SEC14/CRAL-TRIO_domain"/>
</dbReference>
<evidence type="ECO:0000256" key="1">
    <source>
        <dbReference type="SAM" id="MobiDB-lite"/>
    </source>
</evidence>
<dbReference type="SMART" id="SM00516">
    <property type="entry name" value="SEC14"/>
    <property type="match status" value="1"/>
</dbReference>